<dbReference type="Proteomes" id="UP000293342">
    <property type="component" value="Unassembled WGS sequence"/>
</dbReference>
<dbReference type="Pfam" id="PF17765">
    <property type="entry name" value="MLTR_LBD"/>
    <property type="match status" value="1"/>
</dbReference>
<dbReference type="EMBL" id="SJKD01000010">
    <property type="protein sequence ID" value="TCC44249.1"/>
    <property type="molecule type" value="Genomic_DNA"/>
</dbReference>
<feature type="domain" description="MmyB-like transcription regulator ligand binding" evidence="2">
    <location>
        <begin position="3"/>
        <end position="173"/>
    </location>
</feature>
<dbReference type="AlphaFoldDB" id="A0A4R0JD64"/>
<reference evidence="3 4" key="1">
    <citation type="submission" date="2019-02" db="EMBL/GenBank/DDBJ databases">
        <title>Kribbella capetownensis sp. nov. and Kribbella speibonae sp. nov., isolated from soil.</title>
        <authorList>
            <person name="Curtis S.M."/>
            <person name="Norton I."/>
            <person name="Everest G.J."/>
            <person name="Meyers P.R."/>
        </authorList>
    </citation>
    <scope>NUCLEOTIDE SEQUENCE [LARGE SCALE GENOMIC DNA]</scope>
    <source>
        <strain evidence="3 4">YM53</strain>
    </source>
</reference>
<gene>
    <name evidence="3" type="ORF">E0H75_35960</name>
</gene>
<evidence type="ECO:0000313" key="4">
    <source>
        <dbReference type="Proteomes" id="UP000293342"/>
    </source>
</evidence>
<keyword evidence="4" id="KW-1185">Reference proteome</keyword>
<proteinExistence type="predicted"/>
<evidence type="ECO:0000259" key="2">
    <source>
        <dbReference type="Pfam" id="PF17765"/>
    </source>
</evidence>
<comment type="caution">
    <text evidence="3">The sequence shown here is derived from an EMBL/GenBank/DDBJ whole genome shotgun (WGS) entry which is preliminary data.</text>
</comment>
<evidence type="ECO:0000256" key="1">
    <source>
        <dbReference type="SAM" id="MobiDB-lite"/>
    </source>
</evidence>
<dbReference type="Gene3D" id="3.30.450.180">
    <property type="match status" value="1"/>
</dbReference>
<dbReference type="PANTHER" id="PTHR35010">
    <property type="entry name" value="BLL4672 PROTEIN-RELATED"/>
    <property type="match status" value="1"/>
</dbReference>
<organism evidence="3 4">
    <name type="scientific">Kribbella capetownensis</name>
    <dbReference type="NCBI Taxonomy" id="1572659"/>
    <lineage>
        <taxon>Bacteria</taxon>
        <taxon>Bacillati</taxon>
        <taxon>Actinomycetota</taxon>
        <taxon>Actinomycetes</taxon>
        <taxon>Propionibacteriales</taxon>
        <taxon>Kribbellaceae</taxon>
        <taxon>Kribbella</taxon>
    </lineage>
</organism>
<accession>A0A4R0JD64</accession>
<evidence type="ECO:0000313" key="3">
    <source>
        <dbReference type="EMBL" id="TCC44249.1"/>
    </source>
</evidence>
<sequence>MEEALASMLEQHEPYPAVVMDRGWNVLRANRGASRLFGTLLAPDPLPDPANVLRLMIEPGPVRAAVVNWSSVAPALLERAAREAVAGVFDRETAELVRRLRSRPDVSAVLTGPSVTAPSVPVIDVQFALGDLEVELFSVVSAIGTPTDVTAQELRVEDFFPANQPTRDAWHQLTTAGPRSARERSTAEGPWSSKQATSSSPHPVDD</sequence>
<protein>
    <recommendedName>
        <fullName evidence="2">MmyB-like transcription regulator ligand binding domain-containing protein</fullName>
    </recommendedName>
</protein>
<feature type="region of interest" description="Disordered" evidence="1">
    <location>
        <begin position="166"/>
        <end position="206"/>
    </location>
</feature>
<dbReference type="RefSeq" id="WP_131518169.1">
    <property type="nucleotide sequence ID" value="NZ_SJKD01000010.1"/>
</dbReference>
<feature type="compositionally biased region" description="Polar residues" evidence="1">
    <location>
        <begin position="192"/>
        <end position="206"/>
    </location>
</feature>
<name>A0A4R0JD64_9ACTN</name>
<dbReference type="InterPro" id="IPR041413">
    <property type="entry name" value="MLTR_LBD"/>
</dbReference>
<dbReference type="OrthoDB" id="2959414at2"/>